<protein>
    <recommendedName>
        <fullName evidence="3">RNase H type-1 domain-containing protein</fullName>
    </recommendedName>
</protein>
<sequence>MQIDTRCPVCGRLDEDGGHCFLKCKYVKHCWAALGLEHVRSCLLEANSANQMVKMILDLDTETKLGSIACLWACWETRNKVNAGEQRRSAEDTARRATLLKVDASLIEKVPKQGNEVKRRQHWKRPPAEQLKINCDGAFIESEKTGGWGFIIRDLRAMGF</sequence>
<dbReference type="EMBL" id="CP144750">
    <property type="protein sequence ID" value="WVZ81708.1"/>
    <property type="molecule type" value="Genomic_DNA"/>
</dbReference>
<gene>
    <name evidence="1" type="ORF">U9M48_029054</name>
</gene>
<name>A0AAQ3TY20_PASNO</name>
<evidence type="ECO:0000313" key="2">
    <source>
        <dbReference type="Proteomes" id="UP001341281"/>
    </source>
</evidence>
<proteinExistence type="predicted"/>
<accession>A0AAQ3TY20</accession>
<organism evidence="1 2">
    <name type="scientific">Paspalum notatum var. saurae</name>
    <dbReference type="NCBI Taxonomy" id="547442"/>
    <lineage>
        <taxon>Eukaryota</taxon>
        <taxon>Viridiplantae</taxon>
        <taxon>Streptophyta</taxon>
        <taxon>Embryophyta</taxon>
        <taxon>Tracheophyta</taxon>
        <taxon>Spermatophyta</taxon>
        <taxon>Magnoliopsida</taxon>
        <taxon>Liliopsida</taxon>
        <taxon>Poales</taxon>
        <taxon>Poaceae</taxon>
        <taxon>PACMAD clade</taxon>
        <taxon>Panicoideae</taxon>
        <taxon>Andropogonodae</taxon>
        <taxon>Paspaleae</taxon>
        <taxon>Paspalinae</taxon>
        <taxon>Paspalum</taxon>
    </lineage>
</organism>
<dbReference type="Proteomes" id="UP001341281">
    <property type="component" value="Chromosome 06"/>
</dbReference>
<dbReference type="AlphaFoldDB" id="A0AAQ3TY20"/>
<evidence type="ECO:0008006" key="3">
    <source>
        <dbReference type="Google" id="ProtNLM"/>
    </source>
</evidence>
<keyword evidence="2" id="KW-1185">Reference proteome</keyword>
<evidence type="ECO:0000313" key="1">
    <source>
        <dbReference type="EMBL" id="WVZ81708.1"/>
    </source>
</evidence>
<reference evidence="1 2" key="1">
    <citation type="submission" date="2024-02" db="EMBL/GenBank/DDBJ databases">
        <title>High-quality chromosome-scale genome assembly of Pensacola bahiagrass (Paspalum notatum Flugge var. saurae).</title>
        <authorList>
            <person name="Vega J.M."/>
            <person name="Podio M."/>
            <person name="Orjuela J."/>
            <person name="Siena L.A."/>
            <person name="Pessino S.C."/>
            <person name="Combes M.C."/>
            <person name="Mariac C."/>
            <person name="Albertini E."/>
            <person name="Pupilli F."/>
            <person name="Ortiz J.P.A."/>
            <person name="Leblanc O."/>
        </authorList>
    </citation>
    <scope>NUCLEOTIDE SEQUENCE [LARGE SCALE GENOMIC DNA]</scope>
    <source>
        <strain evidence="1">R1</strain>
        <tissue evidence="1">Leaf</tissue>
    </source>
</reference>